<dbReference type="PRINTS" id="PR00080">
    <property type="entry name" value="SDRFAMILY"/>
</dbReference>
<feature type="domain" description="Ketoreductase" evidence="3">
    <location>
        <begin position="8"/>
        <end position="192"/>
    </location>
</feature>
<accession>A0A5E5AD97</accession>
<evidence type="ECO:0000259" key="3">
    <source>
        <dbReference type="SMART" id="SM00822"/>
    </source>
</evidence>
<dbReference type="OrthoDB" id="9793325at2"/>
<evidence type="ECO:0000313" key="5">
    <source>
        <dbReference type="Proteomes" id="UP000414136"/>
    </source>
</evidence>
<dbReference type="InterPro" id="IPR057326">
    <property type="entry name" value="KR_dom"/>
</dbReference>
<dbReference type="EMBL" id="CABPSQ010000006">
    <property type="protein sequence ID" value="VVE70090.1"/>
    <property type="molecule type" value="Genomic_DNA"/>
</dbReference>
<dbReference type="Pfam" id="PF00106">
    <property type="entry name" value="adh_short"/>
    <property type="match status" value="1"/>
</dbReference>
<dbReference type="PANTHER" id="PTHR42879">
    <property type="entry name" value="3-OXOACYL-(ACYL-CARRIER-PROTEIN) REDUCTASE"/>
    <property type="match status" value="1"/>
</dbReference>
<dbReference type="SUPFAM" id="SSF51735">
    <property type="entry name" value="NAD(P)-binding Rossmann-fold domains"/>
    <property type="match status" value="1"/>
</dbReference>
<reference evidence="4 5" key="1">
    <citation type="submission" date="2019-08" db="EMBL/GenBank/DDBJ databases">
        <authorList>
            <person name="Peeters C."/>
        </authorList>
    </citation>
    <scope>NUCLEOTIDE SEQUENCE [LARGE SCALE GENOMIC DNA]</scope>
    <source>
        <strain evidence="4 5">LMG 31118</strain>
    </source>
</reference>
<dbReference type="PRINTS" id="PR00081">
    <property type="entry name" value="GDHRDH"/>
</dbReference>
<dbReference type="RefSeq" id="WP_150626310.1">
    <property type="nucleotide sequence ID" value="NZ_CABPSQ010000006.1"/>
</dbReference>
<sequence length="263" mass="27719">MRIDLQGKTALVTGSTRGIGAASARQLAQCGARLILHGRTQTSVLSAVDAMRSAYPSTDVSGIVGDVATEVGCQSILPVLDDVDVLVHNAGVYDWAPFETISDQAWLHMFATHVMAGVRLSRVALPAMMRRGWGRIVFVASDSGVYIPPDMVHYGVSKAGELALMRGLAELTKGTGVTVNAVLPGPTAVEGSAQFFDDYAQRTGIARDVAQTHFVRAARPTSLIDRMATADEVANLISYVCSPLSAATNGAALRAEGGVLRHV</sequence>
<dbReference type="InterPro" id="IPR036291">
    <property type="entry name" value="NAD(P)-bd_dom_sf"/>
</dbReference>
<dbReference type="InterPro" id="IPR002347">
    <property type="entry name" value="SDR_fam"/>
</dbReference>
<organism evidence="4 5">
    <name type="scientific">Pandoraea captiosa</name>
    <dbReference type="NCBI Taxonomy" id="2508302"/>
    <lineage>
        <taxon>Bacteria</taxon>
        <taxon>Pseudomonadati</taxon>
        <taxon>Pseudomonadota</taxon>
        <taxon>Betaproteobacteria</taxon>
        <taxon>Burkholderiales</taxon>
        <taxon>Burkholderiaceae</taxon>
        <taxon>Pandoraea</taxon>
    </lineage>
</organism>
<evidence type="ECO:0000256" key="2">
    <source>
        <dbReference type="RuleBase" id="RU000363"/>
    </source>
</evidence>
<dbReference type="InterPro" id="IPR050259">
    <property type="entry name" value="SDR"/>
</dbReference>
<keyword evidence="5" id="KW-1185">Reference proteome</keyword>
<dbReference type="Proteomes" id="UP000414136">
    <property type="component" value="Unassembled WGS sequence"/>
</dbReference>
<dbReference type="SMART" id="SM00822">
    <property type="entry name" value="PKS_KR"/>
    <property type="match status" value="1"/>
</dbReference>
<proteinExistence type="inferred from homology"/>
<comment type="similarity">
    <text evidence="1 2">Belongs to the short-chain dehydrogenases/reductases (SDR) family.</text>
</comment>
<dbReference type="Gene3D" id="3.40.50.720">
    <property type="entry name" value="NAD(P)-binding Rossmann-like Domain"/>
    <property type="match status" value="1"/>
</dbReference>
<evidence type="ECO:0000313" key="4">
    <source>
        <dbReference type="EMBL" id="VVE70090.1"/>
    </source>
</evidence>
<protein>
    <submittedName>
        <fullName evidence="4">Oxidoreductase</fullName>
    </submittedName>
</protein>
<evidence type="ECO:0000256" key="1">
    <source>
        <dbReference type="ARBA" id="ARBA00006484"/>
    </source>
</evidence>
<dbReference type="AlphaFoldDB" id="A0A5E5AD97"/>
<gene>
    <name evidence="4" type="ORF">PCA31118_03425</name>
</gene>
<dbReference type="CDD" id="cd05233">
    <property type="entry name" value="SDR_c"/>
    <property type="match status" value="1"/>
</dbReference>
<name>A0A5E5AD97_9BURK</name>